<accession>E0NLU0</accession>
<dbReference type="STRING" id="862517.HMPREF9225_1170"/>
<evidence type="ECO:0000256" key="1">
    <source>
        <dbReference type="ARBA" id="ARBA00006336"/>
    </source>
</evidence>
<keyword evidence="5" id="KW-1185">Reference proteome</keyword>
<comment type="similarity">
    <text evidence="1">Belongs to the isochorismatase family.</text>
</comment>
<dbReference type="InterPro" id="IPR000868">
    <property type="entry name" value="Isochorismatase-like_dom"/>
</dbReference>
<dbReference type="HOGENOM" id="CLU_068979_7_1_9"/>
<proteinExistence type="inferred from homology"/>
<dbReference type="SUPFAM" id="SSF52499">
    <property type="entry name" value="Isochorismatase-like hydrolases"/>
    <property type="match status" value="1"/>
</dbReference>
<reference evidence="4 5" key="1">
    <citation type="submission" date="2010-07" db="EMBL/GenBank/DDBJ databases">
        <authorList>
            <person name="Muzny D."/>
            <person name="Qin X."/>
            <person name="Deng J."/>
            <person name="Jiang H."/>
            <person name="Liu Y."/>
            <person name="Qu J."/>
            <person name="Song X.-Z."/>
            <person name="Zhang L."/>
            <person name="Thornton R."/>
            <person name="Coyle M."/>
            <person name="Francisco L."/>
            <person name="Jackson L."/>
            <person name="Javaid M."/>
            <person name="Korchina V."/>
            <person name="Kovar C."/>
            <person name="Mata R."/>
            <person name="Mathew T."/>
            <person name="Ngo R."/>
            <person name="Nguyen L."/>
            <person name="Nguyen N."/>
            <person name="Okwuonu G."/>
            <person name="Ongeri F."/>
            <person name="Pham C."/>
            <person name="Simmons D."/>
            <person name="Wilczek-Boney K."/>
            <person name="Hale W."/>
            <person name="Jakkamsetti A."/>
            <person name="Pham P."/>
            <person name="Ruth R."/>
            <person name="San Lucas F."/>
            <person name="Warren J."/>
            <person name="Zhang J."/>
            <person name="Zhao Z."/>
            <person name="Zhou C."/>
            <person name="Zhu D."/>
            <person name="Lee S."/>
            <person name="Bess C."/>
            <person name="Blankenburg K."/>
            <person name="Forbes L."/>
            <person name="Fu Q."/>
            <person name="Gubbala S."/>
            <person name="Hirani K."/>
            <person name="Jayaseelan J.C."/>
            <person name="Lara F."/>
            <person name="Munidasa M."/>
            <person name="Palculict T."/>
            <person name="Patil S."/>
            <person name="Pu L.-L."/>
            <person name="Saada N."/>
            <person name="Tang L."/>
            <person name="Weissenberger G."/>
            <person name="Zhu Y."/>
            <person name="Hemphill L."/>
            <person name="Shang Y."/>
            <person name="Youmans B."/>
            <person name="Ayvaz T."/>
            <person name="Ross M."/>
            <person name="Santibanez J."/>
            <person name="Aqrawi P."/>
            <person name="Gross S."/>
            <person name="Joshi V."/>
            <person name="Fowler G."/>
            <person name="Nazareth L."/>
            <person name="Reid J."/>
            <person name="Worley K."/>
            <person name="Petrosino J."/>
            <person name="Highlander S."/>
            <person name="Gibbs R."/>
        </authorList>
    </citation>
    <scope>NUCLEOTIDE SEQUENCE [LARGE SCALE GENOMIC DNA]</scope>
    <source>
        <strain evidence="4 5">ATCC BAA-1640</strain>
    </source>
</reference>
<comment type="caution">
    <text evidence="4">The sequence shown here is derived from an EMBL/GenBank/DDBJ whole genome shotgun (WGS) entry which is preliminary data.</text>
</comment>
<dbReference type="EC" id="3.5.1.59" evidence="4"/>
<evidence type="ECO:0000313" key="4">
    <source>
        <dbReference type="EMBL" id="EFM25281.1"/>
    </source>
</evidence>
<dbReference type="Gene3D" id="3.40.50.850">
    <property type="entry name" value="Isochorismatase-like"/>
    <property type="match status" value="1"/>
</dbReference>
<feature type="domain" description="Isochorismatase-like" evidence="3">
    <location>
        <begin position="49"/>
        <end position="224"/>
    </location>
</feature>
<gene>
    <name evidence="4" type="ORF">HMPREF9225_1170</name>
</gene>
<dbReference type="OrthoDB" id="9785724at2"/>
<dbReference type="InterPro" id="IPR036380">
    <property type="entry name" value="Isochorismatase-like_sf"/>
</dbReference>
<sequence length="247" mass="27862">MTEKMNPEFKFVDGYGFNEDILKEAFAEARKIYKERGFMRNMGQGKAPAITTVDMAKAWMSEGHPFTCDKSEEVCANALKVLEAGRKAGVPIFHTTTGYTGDKQWDLPRWDEKIPMSALDIDSEWMEIDPKLKPLPEEPVIHKKYASNFFGTHLAHILTFLGVDTLIVMGATSCACVRHTVMDSTGYGFKTLIPEGTVGDRVPGVVEWNMFDMEAKFADVLPVDDVVKYLESIDSSVYTKHERKFDK</sequence>
<evidence type="ECO:0000259" key="3">
    <source>
        <dbReference type="Pfam" id="PF00857"/>
    </source>
</evidence>
<dbReference type="PANTHER" id="PTHR43540">
    <property type="entry name" value="PEROXYUREIDOACRYLATE/UREIDOACRYLATE AMIDOHYDROLASE-RELATED"/>
    <property type="match status" value="1"/>
</dbReference>
<dbReference type="Proteomes" id="UP000003280">
    <property type="component" value="Unassembled WGS sequence"/>
</dbReference>
<dbReference type="PANTHER" id="PTHR43540:SF1">
    <property type="entry name" value="ISOCHORISMATASE HYDROLASE"/>
    <property type="match status" value="1"/>
</dbReference>
<dbReference type="eggNOG" id="COG1335">
    <property type="taxonomic scope" value="Bacteria"/>
</dbReference>
<evidence type="ECO:0000256" key="2">
    <source>
        <dbReference type="ARBA" id="ARBA00022801"/>
    </source>
</evidence>
<keyword evidence="2 4" id="KW-0378">Hydrolase</keyword>
<dbReference type="GO" id="GO:0050127">
    <property type="term" value="F:N-carbamoylsarcosine amidase activity"/>
    <property type="evidence" value="ECO:0007669"/>
    <property type="project" value="UniProtKB-EC"/>
</dbReference>
<dbReference type="Pfam" id="PF00857">
    <property type="entry name" value="Isochorismatase"/>
    <property type="match status" value="1"/>
</dbReference>
<dbReference type="RefSeq" id="WP_008901984.1">
    <property type="nucleotide sequence ID" value="NZ_GL397071.1"/>
</dbReference>
<dbReference type="AlphaFoldDB" id="E0NLU0"/>
<dbReference type="InterPro" id="IPR050272">
    <property type="entry name" value="Isochorismatase-like_hydrls"/>
</dbReference>
<protein>
    <submittedName>
        <fullName evidence="4">N-carbamoylsarcosine amidase</fullName>
        <ecNumber evidence="4">3.5.1.59</ecNumber>
    </submittedName>
</protein>
<organism evidence="4 5">
    <name type="scientific">Peptoniphilus duerdenii ATCC BAA-1640</name>
    <dbReference type="NCBI Taxonomy" id="862517"/>
    <lineage>
        <taxon>Bacteria</taxon>
        <taxon>Bacillati</taxon>
        <taxon>Bacillota</taxon>
        <taxon>Tissierellia</taxon>
        <taxon>Tissierellales</taxon>
        <taxon>Peptoniphilaceae</taxon>
        <taxon>Peptoniphilus</taxon>
    </lineage>
</organism>
<name>E0NLU0_9FIRM</name>
<dbReference type="EMBL" id="AEEH01000043">
    <property type="protein sequence ID" value="EFM25281.1"/>
    <property type="molecule type" value="Genomic_DNA"/>
</dbReference>
<evidence type="ECO:0000313" key="5">
    <source>
        <dbReference type="Proteomes" id="UP000003280"/>
    </source>
</evidence>